<name>A0A936N9J3_9ACTN</name>
<protein>
    <submittedName>
        <fullName evidence="7">ABC transporter ATP-binding protein</fullName>
    </submittedName>
</protein>
<keyword evidence="2" id="KW-0813">Transport</keyword>
<dbReference type="InterPro" id="IPR027417">
    <property type="entry name" value="P-loop_NTPase"/>
</dbReference>
<dbReference type="SUPFAM" id="SSF52540">
    <property type="entry name" value="P-loop containing nucleoside triphosphate hydrolases"/>
    <property type="match status" value="1"/>
</dbReference>
<keyword evidence="3" id="KW-0547">Nucleotide-binding</keyword>
<dbReference type="PROSITE" id="PS50893">
    <property type="entry name" value="ABC_TRANSPORTER_2"/>
    <property type="match status" value="1"/>
</dbReference>
<dbReference type="PROSITE" id="PS00211">
    <property type="entry name" value="ABC_TRANSPORTER_1"/>
    <property type="match status" value="1"/>
</dbReference>
<dbReference type="InterPro" id="IPR003593">
    <property type="entry name" value="AAA+_ATPase"/>
</dbReference>
<evidence type="ECO:0000256" key="1">
    <source>
        <dbReference type="ARBA" id="ARBA00004202"/>
    </source>
</evidence>
<accession>A0A936N9J3</accession>
<dbReference type="Gene3D" id="3.40.50.300">
    <property type="entry name" value="P-loop containing nucleotide triphosphate hydrolases"/>
    <property type="match status" value="1"/>
</dbReference>
<evidence type="ECO:0000256" key="4">
    <source>
        <dbReference type="ARBA" id="ARBA00022840"/>
    </source>
</evidence>
<dbReference type="GO" id="GO:0046677">
    <property type="term" value="P:response to antibiotic"/>
    <property type="evidence" value="ECO:0007669"/>
    <property type="project" value="UniProtKB-KW"/>
</dbReference>
<dbReference type="PANTHER" id="PTHR42711">
    <property type="entry name" value="ABC TRANSPORTER ATP-BINDING PROTEIN"/>
    <property type="match status" value="1"/>
</dbReference>
<dbReference type="Proteomes" id="UP000727993">
    <property type="component" value="Unassembled WGS sequence"/>
</dbReference>
<keyword evidence="5" id="KW-0046">Antibiotic resistance</keyword>
<dbReference type="InterPro" id="IPR050763">
    <property type="entry name" value="ABC_transporter_ATP-binding"/>
</dbReference>
<dbReference type="InterPro" id="IPR017871">
    <property type="entry name" value="ABC_transporter-like_CS"/>
</dbReference>
<sequence length="254" mass="26963">MPAALVTEDLAKAFGANVAVGGLSLVVPQGSCFGLIGPNGSGKTTTMRMCAGLLRPDSGRASVDGVDVWVDPVEARRRIGVVPDPLLLFERLSGIEQLVHTGLLRNLGRAVTEERSWALLEVLGLTGAAGEVIGDYSHGMRKKLSLAAAMLHRPALLLLDEPFEGVDPVSALTVRRVLDRYRHAGGTVVVSSHVMEVLQRFCDRVAIIDRGQVLAAGPLDELAGDSTTLEEAFIAIVGESPTDARLLDWLDAPT</sequence>
<evidence type="ECO:0000256" key="5">
    <source>
        <dbReference type="ARBA" id="ARBA00023251"/>
    </source>
</evidence>
<dbReference type="GO" id="GO:0005524">
    <property type="term" value="F:ATP binding"/>
    <property type="evidence" value="ECO:0007669"/>
    <property type="project" value="UniProtKB-KW"/>
</dbReference>
<feature type="domain" description="ABC transporter" evidence="6">
    <location>
        <begin position="5"/>
        <end position="235"/>
    </location>
</feature>
<keyword evidence="4 7" id="KW-0067">ATP-binding</keyword>
<dbReference type="CDD" id="cd03230">
    <property type="entry name" value="ABC_DR_subfamily_A"/>
    <property type="match status" value="1"/>
</dbReference>
<dbReference type="Pfam" id="PF00005">
    <property type="entry name" value="ABC_tran"/>
    <property type="match status" value="1"/>
</dbReference>
<dbReference type="InterPro" id="IPR003439">
    <property type="entry name" value="ABC_transporter-like_ATP-bd"/>
</dbReference>
<evidence type="ECO:0000256" key="2">
    <source>
        <dbReference type="ARBA" id="ARBA00022448"/>
    </source>
</evidence>
<dbReference type="EMBL" id="JADJZA010000001">
    <property type="protein sequence ID" value="MBK9296133.1"/>
    <property type="molecule type" value="Genomic_DNA"/>
</dbReference>
<evidence type="ECO:0000313" key="8">
    <source>
        <dbReference type="Proteomes" id="UP000727993"/>
    </source>
</evidence>
<gene>
    <name evidence="7" type="ORF">IPN02_04530</name>
</gene>
<dbReference type="PANTHER" id="PTHR42711:SF19">
    <property type="entry name" value="DOXORUBICIN RESISTANCE ATP-BINDING PROTEIN DRRA"/>
    <property type="match status" value="1"/>
</dbReference>
<evidence type="ECO:0000259" key="6">
    <source>
        <dbReference type="PROSITE" id="PS50893"/>
    </source>
</evidence>
<comment type="subcellular location">
    <subcellularLocation>
        <location evidence="1">Cell membrane</location>
        <topology evidence="1">Peripheral membrane protein</topology>
    </subcellularLocation>
</comment>
<dbReference type="SMART" id="SM00382">
    <property type="entry name" value="AAA"/>
    <property type="match status" value="1"/>
</dbReference>
<proteinExistence type="predicted"/>
<evidence type="ECO:0000256" key="3">
    <source>
        <dbReference type="ARBA" id="ARBA00022741"/>
    </source>
</evidence>
<comment type="caution">
    <text evidence="7">The sequence shown here is derived from an EMBL/GenBank/DDBJ whole genome shotgun (WGS) entry which is preliminary data.</text>
</comment>
<organism evidence="7 8">
    <name type="scientific">Candidatus Neomicrothrix subdominans</name>
    <dbReference type="NCBI Taxonomy" id="2954438"/>
    <lineage>
        <taxon>Bacteria</taxon>
        <taxon>Bacillati</taxon>
        <taxon>Actinomycetota</taxon>
        <taxon>Acidimicrobiia</taxon>
        <taxon>Acidimicrobiales</taxon>
        <taxon>Microthrixaceae</taxon>
        <taxon>Candidatus Neomicrothrix</taxon>
    </lineage>
</organism>
<dbReference type="GO" id="GO:0016887">
    <property type="term" value="F:ATP hydrolysis activity"/>
    <property type="evidence" value="ECO:0007669"/>
    <property type="project" value="InterPro"/>
</dbReference>
<reference evidence="7 8" key="1">
    <citation type="submission" date="2020-10" db="EMBL/GenBank/DDBJ databases">
        <title>Connecting structure to function with the recovery of over 1000 high-quality activated sludge metagenome-assembled genomes encoding full-length rRNA genes using long-read sequencing.</title>
        <authorList>
            <person name="Singleton C.M."/>
            <person name="Petriglieri F."/>
            <person name="Kristensen J.M."/>
            <person name="Kirkegaard R.H."/>
            <person name="Michaelsen T.Y."/>
            <person name="Andersen M.H."/>
            <person name="Karst S.M."/>
            <person name="Dueholm M.S."/>
            <person name="Nielsen P.H."/>
            <person name="Albertsen M."/>
        </authorList>
    </citation>
    <scope>NUCLEOTIDE SEQUENCE [LARGE SCALE GENOMIC DNA]</scope>
    <source>
        <strain evidence="7">Lyne_18-Q3-R50-59_MAXAC.006</strain>
    </source>
</reference>
<dbReference type="GO" id="GO:0005886">
    <property type="term" value="C:plasma membrane"/>
    <property type="evidence" value="ECO:0007669"/>
    <property type="project" value="UniProtKB-SubCell"/>
</dbReference>
<dbReference type="AlphaFoldDB" id="A0A936N9J3"/>
<evidence type="ECO:0000313" key="7">
    <source>
        <dbReference type="EMBL" id="MBK9296133.1"/>
    </source>
</evidence>